<keyword evidence="4 7" id="KW-0812">Transmembrane</keyword>
<dbReference type="InterPro" id="IPR051393">
    <property type="entry name" value="ABC_transporter_permease"/>
</dbReference>
<keyword evidence="2 7" id="KW-0813">Transport</keyword>
<dbReference type="PANTHER" id="PTHR30193">
    <property type="entry name" value="ABC TRANSPORTER PERMEASE PROTEIN"/>
    <property type="match status" value="1"/>
</dbReference>
<dbReference type="STRING" id="630515.SAMN04489812_4419"/>
<evidence type="ECO:0000256" key="7">
    <source>
        <dbReference type="RuleBase" id="RU363032"/>
    </source>
</evidence>
<evidence type="ECO:0000259" key="8">
    <source>
        <dbReference type="PROSITE" id="PS50928"/>
    </source>
</evidence>
<dbReference type="CDD" id="cd06261">
    <property type="entry name" value="TM_PBP2"/>
    <property type="match status" value="1"/>
</dbReference>
<feature type="domain" description="ABC transmembrane type-1" evidence="8">
    <location>
        <begin position="88"/>
        <end position="300"/>
    </location>
</feature>
<feature type="transmembrane region" description="Helical" evidence="7">
    <location>
        <begin position="92"/>
        <end position="113"/>
    </location>
</feature>
<accession>A0A1H1Y6H7</accession>
<keyword evidence="10" id="KW-1185">Reference proteome</keyword>
<feature type="transmembrane region" description="Helical" evidence="7">
    <location>
        <begin position="177"/>
        <end position="197"/>
    </location>
</feature>
<dbReference type="Gene3D" id="1.10.3720.10">
    <property type="entry name" value="MetI-like"/>
    <property type="match status" value="1"/>
</dbReference>
<dbReference type="GO" id="GO:0055085">
    <property type="term" value="P:transmembrane transport"/>
    <property type="evidence" value="ECO:0007669"/>
    <property type="project" value="InterPro"/>
</dbReference>
<keyword evidence="5 7" id="KW-1133">Transmembrane helix</keyword>
<protein>
    <submittedName>
        <fullName evidence="9">Carbohydrate ABC transporter membrane protein 1, CUT1 family</fullName>
    </submittedName>
</protein>
<dbReference type="Pfam" id="PF00528">
    <property type="entry name" value="BPD_transp_1"/>
    <property type="match status" value="1"/>
</dbReference>
<feature type="transmembrane region" description="Helical" evidence="7">
    <location>
        <begin position="125"/>
        <end position="145"/>
    </location>
</feature>
<evidence type="ECO:0000256" key="2">
    <source>
        <dbReference type="ARBA" id="ARBA00022448"/>
    </source>
</evidence>
<dbReference type="AlphaFoldDB" id="A0A1H1Y6H7"/>
<gene>
    <name evidence="9" type="ORF">SAMN04489812_4419</name>
</gene>
<dbReference type="InterPro" id="IPR000515">
    <property type="entry name" value="MetI-like"/>
</dbReference>
<keyword evidence="3" id="KW-1003">Cell membrane</keyword>
<organism evidence="9 10">
    <name type="scientific">Microlunatus soli</name>
    <dbReference type="NCBI Taxonomy" id="630515"/>
    <lineage>
        <taxon>Bacteria</taxon>
        <taxon>Bacillati</taxon>
        <taxon>Actinomycetota</taxon>
        <taxon>Actinomycetes</taxon>
        <taxon>Propionibacteriales</taxon>
        <taxon>Propionibacteriaceae</taxon>
        <taxon>Microlunatus</taxon>
    </lineage>
</organism>
<name>A0A1H1Y6H7_9ACTN</name>
<evidence type="ECO:0000256" key="6">
    <source>
        <dbReference type="ARBA" id="ARBA00023136"/>
    </source>
</evidence>
<evidence type="ECO:0000256" key="4">
    <source>
        <dbReference type="ARBA" id="ARBA00022692"/>
    </source>
</evidence>
<dbReference type="InterPro" id="IPR035906">
    <property type="entry name" value="MetI-like_sf"/>
</dbReference>
<evidence type="ECO:0000256" key="1">
    <source>
        <dbReference type="ARBA" id="ARBA00004651"/>
    </source>
</evidence>
<sequence length="307" mass="33222">MATLTAERTGADTAVRPAKRRSLDRGQVRAGWLLLAPALLHSAIFIVIPTIAAIVLSFTDYSFGDTWSWVGLANYGRLFGDEDFLASLWHTVVYSIVVVPISMALALIIAIGLNQKIRGLAIFRTAFYIPTVTATVAVATIWMWIFNPGSGLANGVLSLFGLAPAQWLAGPDSALPSLMIIGIWQGLGAKMIIYLAALQGVSSDLMEAANLDGAGRWQRFRNVTWPSLAPVQFFVLVTSIVGTFQVFDLVYVTTQGGPGTATRVLVFDIYTRAFQSLQLGMAAAETVMMMILIGAFIMIGRLSQRDN</sequence>
<dbReference type="Proteomes" id="UP000199103">
    <property type="component" value="Chromosome I"/>
</dbReference>
<proteinExistence type="inferred from homology"/>
<dbReference type="RefSeq" id="WP_091527534.1">
    <property type="nucleotide sequence ID" value="NZ_LT629772.1"/>
</dbReference>
<dbReference type="PROSITE" id="PS50928">
    <property type="entry name" value="ABC_TM1"/>
    <property type="match status" value="1"/>
</dbReference>
<evidence type="ECO:0000313" key="9">
    <source>
        <dbReference type="EMBL" id="SDT17001.1"/>
    </source>
</evidence>
<keyword evidence="6 7" id="KW-0472">Membrane</keyword>
<dbReference type="SUPFAM" id="SSF160964">
    <property type="entry name" value="MalF N-terminal region-like"/>
    <property type="match status" value="1"/>
</dbReference>
<evidence type="ECO:0000313" key="10">
    <source>
        <dbReference type="Proteomes" id="UP000199103"/>
    </source>
</evidence>
<evidence type="ECO:0000256" key="5">
    <source>
        <dbReference type="ARBA" id="ARBA00022989"/>
    </source>
</evidence>
<dbReference type="SUPFAM" id="SSF161098">
    <property type="entry name" value="MetI-like"/>
    <property type="match status" value="1"/>
</dbReference>
<dbReference type="PANTHER" id="PTHR30193:SF41">
    <property type="entry name" value="DIACETYLCHITOBIOSE UPTAKE SYSTEM PERMEASE PROTEIN NGCF"/>
    <property type="match status" value="1"/>
</dbReference>
<dbReference type="OrthoDB" id="9804439at2"/>
<feature type="transmembrane region" description="Helical" evidence="7">
    <location>
        <begin position="30"/>
        <end position="58"/>
    </location>
</feature>
<dbReference type="GO" id="GO:0005886">
    <property type="term" value="C:plasma membrane"/>
    <property type="evidence" value="ECO:0007669"/>
    <property type="project" value="UniProtKB-SubCell"/>
</dbReference>
<reference evidence="9 10" key="1">
    <citation type="submission" date="2016-10" db="EMBL/GenBank/DDBJ databases">
        <authorList>
            <person name="de Groot N.N."/>
        </authorList>
    </citation>
    <scope>NUCLEOTIDE SEQUENCE [LARGE SCALE GENOMIC DNA]</scope>
    <source>
        <strain evidence="9 10">DSM 21800</strain>
    </source>
</reference>
<comment type="subcellular location">
    <subcellularLocation>
        <location evidence="1 7">Cell membrane</location>
        <topology evidence="1 7">Multi-pass membrane protein</topology>
    </subcellularLocation>
</comment>
<dbReference type="EMBL" id="LT629772">
    <property type="protein sequence ID" value="SDT17001.1"/>
    <property type="molecule type" value="Genomic_DNA"/>
</dbReference>
<feature type="transmembrane region" description="Helical" evidence="7">
    <location>
        <begin position="277"/>
        <end position="299"/>
    </location>
</feature>
<comment type="similarity">
    <text evidence="7">Belongs to the binding-protein-dependent transport system permease family.</text>
</comment>
<evidence type="ECO:0000256" key="3">
    <source>
        <dbReference type="ARBA" id="ARBA00022475"/>
    </source>
</evidence>